<evidence type="ECO:0000256" key="1">
    <source>
        <dbReference type="SAM" id="MobiDB-lite"/>
    </source>
</evidence>
<accession>A0A0F9SQI2</accession>
<dbReference type="EMBL" id="LAZR01002328">
    <property type="protein sequence ID" value="KKN31438.1"/>
    <property type="molecule type" value="Genomic_DNA"/>
</dbReference>
<gene>
    <name evidence="2" type="ORF">LCGC14_0823970</name>
</gene>
<name>A0A0F9SQI2_9ZZZZ</name>
<comment type="caution">
    <text evidence="2">The sequence shown here is derived from an EMBL/GenBank/DDBJ whole genome shotgun (WGS) entry which is preliminary data.</text>
</comment>
<sequence length="34" mass="4217">MNYFNQYHKNKQTPFDNGQKQKKTGNHWIRLCFT</sequence>
<reference evidence="2" key="1">
    <citation type="journal article" date="2015" name="Nature">
        <title>Complex archaea that bridge the gap between prokaryotes and eukaryotes.</title>
        <authorList>
            <person name="Spang A."/>
            <person name="Saw J.H."/>
            <person name="Jorgensen S.L."/>
            <person name="Zaremba-Niedzwiedzka K."/>
            <person name="Martijn J."/>
            <person name="Lind A.E."/>
            <person name="van Eijk R."/>
            <person name="Schleper C."/>
            <person name="Guy L."/>
            <person name="Ettema T.J."/>
        </authorList>
    </citation>
    <scope>NUCLEOTIDE SEQUENCE</scope>
</reference>
<feature type="region of interest" description="Disordered" evidence="1">
    <location>
        <begin position="1"/>
        <end position="22"/>
    </location>
</feature>
<organism evidence="2">
    <name type="scientific">marine sediment metagenome</name>
    <dbReference type="NCBI Taxonomy" id="412755"/>
    <lineage>
        <taxon>unclassified sequences</taxon>
        <taxon>metagenomes</taxon>
        <taxon>ecological metagenomes</taxon>
    </lineage>
</organism>
<proteinExistence type="predicted"/>
<feature type="compositionally biased region" description="Polar residues" evidence="1">
    <location>
        <begin position="1"/>
        <end position="18"/>
    </location>
</feature>
<protein>
    <submittedName>
        <fullName evidence="2">Uncharacterized protein</fullName>
    </submittedName>
</protein>
<dbReference type="AlphaFoldDB" id="A0A0F9SQI2"/>
<evidence type="ECO:0000313" key="2">
    <source>
        <dbReference type="EMBL" id="KKN31438.1"/>
    </source>
</evidence>